<dbReference type="PANTHER" id="PTHR21089">
    <property type="entry name" value="SHIKIMATE DEHYDROGENASE"/>
    <property type="match status" value="1"/>
</dbReference>
<dbReference type="Proteomes" id="UP001501599">
    <property type="component" value="Unassembled WGS sequence"/>
</dbReference>
<keyword evidence="5" id="KW-1185">Reference proteome</keyword>
<evidence type="ECO:0000256" key="2">
    <source>
        <dbReference type="ARBA" id="ARBA00023141"/>
    </source>
</evidence>
<comment type="caution">
    <text evidence="4">The sequence shown here is derived from an EMBL/GenBank/DDBJ whole genome shotgun (WGS) entry which is preliminary data.</text>
</comment>
<protein>
    <submittedName>
        <fullName evidence="4">Shikimate dehydrogenase</fullName>
    </submittedName>
</protein>
<dbReference type="InterPro" id="IPR036291">
    <property type="entry name" value="NAD(P)-bd_dom_sf"/>
</dbReference>
<evidence type="ECO:0000313" key="4">
    <source>
        <dbReference type="EMBL" id="GAA2173403.1"/>
    </source>
</evidence>
<dbReference type="InterPro" id="IPR013708">
    <property type="entry name" value="Shikimate_DH-bd_N"/>
</dbReference>
<evidence type="ECO:0000256" key="1">
    <source>
        <dbReference type="ARBA" id="ARBA00004871"/>
    </source>
</evidence>
<organism evidence="4 5">
    <name type="scientific">Agrococcus versicolor</name>
    <dbReference type="NCBI Taxonomy" id="501482"/>
    <lineage>
        <taxon>Bacteria</taxon>
        <taxon>Bacillati</taxon>
        <taxon>Actinomycetota</taxon>
        <taxon>Actinomycetes</taxon>
        <taxon>Micrococcales</taxon>
        <taxon>Microbacteriaceae</taxon>
        <taxon>Agrococcus</taxon>
    </lineage>
</organism>
<dbReference type="Gene3D" id="3.40.50.10860">
    <property type="entry name" value="Leucine Dehydrogenase, chain A, domain 1"/>
    <property type="match status" value="1"/>
</dbReference>
<feature type="domain" description="Shikimate dehydrogenase substrate binding N-terminal" evidence="3">
    <location>
        <begin position="5"/>
        <end position="86"/>
    </location>
</feature>
<dbReference type="SUPFAM" id="SSF53223">
    <property type="entry name" value="Aminoacid dehydrogenase-like, N-terminal domain"/>
    <property type="match status" value="1"/>
</dbReference>
<dbReference type="PANTHER" id="PTHR21089:SF1">
    <property type="entry name" value="BIFUNCTIONAL 3-DEHYDROQUINATE DEHYDRATASE_SHIKIMATE DEHYDROGENASE, CHLOROPLASTIC"/>
    <property type="match status" value="1"/>
</dbReference>
<evidence type="ECO:0000259" key="3">
    <source>
        <dbReference type="Pfam" id="PF08501"/>
    </source>
</evidence>
<dbReference type="InterPro" id="IPR046346">
    <property type="entry name" value="Aminoacid_DH-like_N_sf"/>
</dbReference>
<dbReference type="InterPro" id="IPR022893">
    <property type="entry name" value="Shikimate_DH_fam"/>
</dbReference>
<reference evidence="4 5" key="1">
    <citation type="journal article" date="2019" name="Int. J. Syst. Evol. Microbiol.">
        <title>The Global Catalogue of Microorganisms (GCM) 10K type strain sequencing project: providing services to taxonomists for standard genome sequencing and annotation.</title>
        <authorList>
            <consortium name="The Broad Institute Genomics Platform"/>
            <consortium name="The Broad Institute Genome Sequencing Center for Infectious Disease"/>
            <person name="Wu L."/>
            <person name="Ma J."/>
        </authorList>
    </citation>
    <scope>NUCLEOTIDE SEQUENCE [LARGE SCALE GENOMIC DNA]</scope>
    <source>
        <strain evidence="4 5">JCM 16026</strain>
    </source>
</reference>
<name>A0ABN3AQ49_9MICO</name>
<dbReference type="SUPFAM" id="SSF51735">
    <property type="entry name" value="NAD(P)-binding Rossmann-fold domains"/>
    <property type="match status" value="1"/>
</dbReference>
<dbReference type="Gene3D" id="3.40.50.720">
    <property type="entry name" value="NAD(P)-binding Rossmann-like Domain"/>
    <property type="match status" value="1"/>
</dbReference>
<accession>A0ABN3AQ49</accession>
<evidence type="ECO:0000313" key="5">
    <source>
        <dbReference type="Proteomes" id="UP001501599"/>
    </source>
</evidence>
<proteinExistence type="predicted"/>
<keyword evidence="2" id="KW-0057">Aromatic amino acid biosynthesis</keyword>
<sequence length="258" mass="26184">MRLAVLGDPVEHSRSPRIHAAAYAVLGLDWTYERVRMTPDALPAHLGGLGDEWRGLSVTAPLKEAAAAWARDRDPLVERTGAANTLRPDLRAAWNTDVAGIVDAFAAEGIDGVGRAAIVGGGATAASALCALAAMGADRVDVWLRTPAKGARLVAIGGGLGVDVRLVGPDAAPLAGEVVVSTLPAAAGVAPGLVGPRAILDADYASGASRYAGVAPLVPGLAMLLHQALRQVRIFVAGDPGSTLPHEADVWAAMVAAA</sequence>
<gene>
    <name evidence="4" type="ORF">GCM10009846_15280</name>
</gene>
<dbReference type="EMBL" id="BAAAQT010000005">
    <property type="protein sequence ID" value="GAA2173403.1"/>
    <property type="molecule type" value="Genomic_DNA"/>
</dbReference>
<dbReference type="Pfam" id="PF08501">
    <property type="entry name" value="Shikimate_dh_N"/>
    <property type="match status" value="1"/>
</dbReference>
<comment type="pathway">
    <text evidence="1">Metabolic intermediate biosynthesis; chorismate biosynthesis; chorismate from D-erythrose 4-phosphate and phosphoenolpyruvate: step 4/7.</text>
</comment>
<keyword evidence="2" id="KW-0028">Amino-acid biosynthesis</keyword>